<protein>
    <submittedName>
        <fullName evidence="7">Pyridine nucleotide-disulfide oxidoreductase</fullName>
    </submittedName>
</protein>
<dbReference type="AlphaFoldDB" id="W4M1R5"/>
<dbReference type="InterPro" id="IPR023753">
    <property type="entry name" value="FAD/NAD-binding_dom"/>
</dbReference>
<evidence type="ECO:0000256" key="5">
    <source>
        <dbReference type="SAM" id="MobiDB-lite"/>
    </source>
</evidence>
<dbReference type="SUPFAM" id="SSF51905">
    <property type="entry name" value="FAD/NAD(P)-binding domain"/>
    <property type="match status" value="2"/>
</dbReference>
<dbReference type="InterPro" id="IPR050260">
    <property type="entry name" value="FAD-bd_OxRdtase"/>
</dbReference>
<evidence type="ECO:0000256" key="4">
    <source>
        <dbReference type="ARBA" id="ARBA00022827"/>
    </source>
</evidence>
<feature type="domain" description="FAD/NAD(P)-binding" evidence="6">
    <location>
        <begin position="265"/>
        <end position="337"/>
    </location>
</feature>
<dbReference type="GO" id="GO:0016491">
    <property type="term" value="F:oxidoreductase activity"/>
    <property type="evidence" value="ECO:0007669"/>
    <property type="project" value="InterPro"/>
</dbReference>
<comment type="similarity">
    <text evidence="2">Belongs to the FAD-dependent oxidoreductase family.</text>
</comment>
<evidence type="ECO:0000256" key="2">
    <source>
        <dbReference type="ARBA" id="ARBA00006442"/>
    </source>
</evidence>
<dbReference type="PANTHER" id="PTHR43429">
    <property type="entry name" value="PYRIDINE NUCLEOTIDE-DISULFIDE OXIDOREDUCTASE DOMAIN-CONTAINING"/>
    <property type="match status" value="1"/>
</dbReference>
<dbReference type="Proteomes" id="UP000019140">
    <property type="component" value="Unassembled WGS sequence"/>
</dbReference>
<dbReference type="Gene3D" id="3.50.50.60">
    <property type="entry name" value="FAD/NAD(P)-binding domain"/>
    <property type="match status" value="3"/>
</dbReference>
<dbReference type="PRINTS" id="PR00368">
    <property type="entry name" value="FADPNR"/>
</dbReference>
<reference evidence="7 8" key="1">
    <citation type="journal article" date="2014" name="Nature">
        <title>An environmental bacterial taxon with a large and distinct metabolic repertoire.</title>
        <authorList>
            <person name="Wilson M.C."/>
            <person name="Mori T."/>
            <person name="Ruckert C."/>
            <person name="Uria A.R."/>
            <person name="Helf M.J."/>
            <person name="Takada K."/>
            <person name="Gernert C."/>
            <person name="Steffens U.A."/>
            <person name="Heycke N."/>
            <person name="Schmitt S."/>
            <person name="Rinke C."/>
            <person name="Helfrich E.J."/>
            <person name="Brachmann A.O."/>
            <person name="Gurgui C."/>
            <person name="Wakimoto T."/>
            <person name="Kracht M."/>
            <person name="Crusemann M."/>
            <person name="Hentschel U."/>
            <person name="Abe I."/>
            <person name="Matsunaga S."/>
            <person name="Kalinowski J."/>
            <person name="Takeyama H."/>
            <person name="Piel J."/>
        </authorList>
    </citation>
    <scope>NUCLEOTIDE SEQUENCE [LARGE SCALE GENOMIC DNA]</scope>
    <source>
        <strain evidence="8">TSY2</strain>
    </source>
</reference>
<evidence type="ECO:0000256" key="1">
    <source>
        <dbReference type="ARBA" id="ARBA00001974"/>
    </source>
</evidence>
<dbReference type="Pfam" id="PF07992">
    <property type="entry name" value="Pyr_redox_2"/>
    <property type="match status" value="2"/>
</dbReference>
<evidence type="ECO:0000256" key="3">
    <source>
        <dbReference type="ARBA" id="ARBA00022630"/>
    </source>
</evidence>
<comment type="cofactor">
    <cofactor evidence="1">
        <name>FAD</name>
        <dbReference type="ChEBI" id="CHEBI:57692"/>
    </cofactor>
</comment>
<keyword evidence="3" id="KW-0285">Flavoprotein</keyword>
<dbReference type="PRINTS" id="PR00411">
    <property type="entry name" value="PNDRDTASEI"/>
</dbReference>
<comment type="caution">
    <text evidence="7">The sequence shown here is derived from an EMBL/GenBank/DDBJ whole genome shotgun (WGS) entry which is preliminary data.</text>
</comment>
<feature type="compositionally biased region" description="Pro residues" evidence="5">
    <location>
        <begin position="249"/>
        <end position="258"/>
    </location>
</feature>
<keyword evidence="8" id="KW-1185">Reference proteome</keyword>
<name>W4M1R5_9BACT</name>
<proteinExistence type="inferred from homology"/>
<keyword evidence="4" id="KW-0274">FAD</keyword>
<feature type="domain" description="FAD/NAD(P)-binding" evidence="6">
    <location>
        <begin position="5"/>
        <end position="214"/>
    </location>
</feature>
<gene>
    <name evidence="7" type="ORF">ETSY2_33000</name>
</gene>
<feature type="region of interest" description="Disordered" evidence="5">
    <location>
        <begin position="244"/>
        <end position="265"/>
    </location>
</feature>
<feature type="non-terminal residue" evidence="7">
    <location>
        <position position="1"/>
    </location>
</feature>
<dbReference type="PATRIC" id="fig|1429439.4.peg.5587"/>
<evidence type="ECO:0000313" key="8">
    <source>
        <dbReference type="Proteomes" id="UP000019140"/>
    </source>
</evidence>
<dbReference type="EMBL" id="AZHX01001409">
    <property type="protein sequence ID" value="ETX03612.1"/>
    <property type="molecule type" value="Genomic_DNA"/>
</dbReference>
<dbReference type="InterPro" id="IPR036188">
    <property type="entry name" value="FAD/NAD-bd_sf"/>
</dbReference>
<sequence length="464" mass="49054">EPIMHYVVIGAGPAGVIASETLRKTDPSGQISLISGEPEPPYSRMAIPYLLIGDIDEAGTYLRKAHDHYQQLGIEVQHNTVTAVRPADRQLDLETGGPLAYDRLLLATGSRALLPPVPGIDLPGIHPCWTLEDARQIATLASPGAKVLLIGAGFIGSIVLEALAKRGVDLTVVEMGDRMVPRMMNETAGGMIKAWCEQKGVQVHTGTQVTSIDRIEAAPAPVSSGSSSPSPQGGLMGLLRRLTGQSQPAAPPPPPPEPVSEGAPSLKVHLSNGEAVDCHLVISAAGVAPDLGLLDGSDISTDRGILVNEYLQSSDSNIYAAGDCAQGKDFSTDETAVHAIQPVASEQGRIAALNMAGKPTPYEGSFSMNVLDTLGLISASFGLWMGADGGDQVELSDPERFRYLNLQFRDDVLVGATSLGMTQHVGVLRGLIQGETHLGVWKERLQADPTRVVEAYLSMGLTYR</sequence>
<feature type="region of interest" description="Disordered" evidence="5">
    <location>
        <begin position="218"/>
        <end position="237"/>
    </location>
</feature>
<organism evidence="7 8">
    <name type="scientific">Candidatus Entotheonella gemina</name>
    <dbReference type="NCBI Taxonomy" id="1429439"/>
    <lineage>
        <taxon>Bacteria</taxon>
        <taxon>Pseudomonadati</taxon>
        <taxon>Nitrospinota/Tectimicrobiota group</taxon>
        <taxon>Candidatus Tectimicrobiota</taxon>
        <taxon>Candidatus Entotheonellia</taxon>
        <taxon>Candidatus Entotheonellales</taxon>
        <taxon>Candidatus Entotheonellaceae</taxon>
        <taxon>Candidatus Entotheonella</taxon>
    </lineage>
</organism>
<dbReference type="HOGENOM" id="CLU_588663_0_0_7"/>
<dbReference type="PANTHER" id="PTHR43429:SF3">
    <property type="entry name" value="NITRITE REDUCTASE [NAD(P)H]"/>
    <property type="match status" value="1"/>
</dbReference>
<evidence type="ECO:0000313" key="7">
    <source>
        <dbReference type="EMBL" id="ETX03612.1"/>
    </source>
</evidence>
<accession>W4M1R5</accession>
<evidence type="ECO:0000259" key="6">
    <source>
        <dbReference type="Pfam" id="PF07992"/>
    </source>
</evidence>